<dbReference type="InterPro" id="IPR036770">
    <property type="entry name" value="Ankyrin_rpt-contain_sf"/>
</dbReference>
<dbReference type="InterPro" id="IPR056884">
    <property type="entry name" value="NPHP3-like_N"/>
</dbReference>
<evidence type="ECO:0000313" key="5">
    <source>
        <dbReference type="Proteomes" id="UP000076881"/>
    </source>
</evidence>
<dbReference type="SUPFAM" id="SSF52540">
    <property type="entry name" value="P-loop containing nucleoside triphosphate hydrolases"/>
    <property type="match status" value="1"/>
</dbReference>
<sequence length="1199" mass="134175">MGLRKYLKGLKHKPAERAEPCDAGTNSTPGRANSAEVTLQDTTICSLRGTEPRPESRLGDQLTASALAARPDDADEEGGDVTEASPLPQPPADADVSKSAYFTAWASLKEPERAKLGSDKKMIKLFEQLDEVDEVHYEKSRFARGLKVVAPYLKGVGTIMEFTGTLASLHPIASTTHGLILATLCGAGEELSGEIESFIQKIPAIERVNEVVKSGDELPDLHKALVALFRDLFDFIIKVDAALSKKGSATMAIVILRRQLPGIVSSFNKHSETLSKLLEAEMAATVIEIKGEIDDLWLGSTLDMEEQNLTALRIELKQREDDACDWIRGHPRFSAWADIDSKENVLVLLGDMGCGKTMTTSFVADKGIPVPHVVCSYYITGGTQTAEMPIILRSIMWQLLQAKPKMKRDFMYWFRQTVDPSNTSRPMSYDEKIREFLKHALLASEDYIYLVLDALDECEIATLSDLARLFEELLKSGALLKVFLSMRHNDEAEGLLPSGTVRVECQTSPKQSHALAAFQAKRLHISENIRERVVEEVASRADGSAIWIRMALEYLNKRKIRNQTELDGAIKKLSSYKNLTEMYWRLFEKCRNDLDENESVLTIALDTLAVAQRPLTVEELAYVVFIELDRDDGLPTIDRLDERAQGIGVFDIVRPFVHKLQVAGSKDQVRLVHHSLRELILRAPPAEWTASGGVKLKSMQTPISRSPQLEGQLLRRCVNYLMYEECESNELKVLDNNFVFLTEVGNPFDSESEVSVELKNEGDVYAKFDPKDNGLGGFFTYAASAWLHHYQRAAPDMDLGVDDLIALCRYDKNRTKNWVEQARRPDCFYVQGANGKHYVDDVSRRGAFLDPLTVVSTFGSPLAIIAMLARDLTHEAFHIDARDFYIDNIIGRGSPAVLEALLRDEATTAILVADGVLENFAYHVYDFRIGEEWDPVLRTLIEGSRDYLLEHGNRILRGAAGHALPLVRMLFAAADTDLELRAALLTTEMAPSGNYVKVGRNEQQSVGQAARGHRADIIRFLCAQEGIAPHLHFRDADGNTAFHMAVKTSWHQTADALFEFWPEGLFEENDAGEEPLATYLYSTLRDAPRMLLFLRLVLASEVAQRTVREKKGRDLSTVVVQELARRGHTGTCRTLIREGKAAMEDVLLLEAGTGRPVLREEVKGEGTDELLTELCYILPLAVSPQYLFEQRRERGYERE</sequence>
<dbReference type="Gene3D" id="3.40.50.300">
    <property type="entry name" value="P-loop containing nucleotide triphosphate hydrolases"/>
    <property type="match status" value="1"/>
</dbReference>
<dbReference type="Gene3D" id="1.25.40.20">
    <property type="entry name" value="Ankyrin repeat-containing domain"/>
    <property type="match status" value="1"/>
</dbReference>
<feature type="compositionally biased region" description="Polar residues" evidence="2">
    <location>
        <begin position="24"/>
        <end position="45"/>
    </location>
</feature>
<reference evidence="4 5" key="1">
    <citation type="journal article" date="2016" name="Genome Biol. Evol.">
        <title>Divergent and convergent evolution of fungal pathogenicity.</title>
        <authorList>
            <person name="Shang Y."/>
            <person name="Xiao G."/>
            <person name="Zheng P."/>
            <person name="Cen K."/>
            <person name="Zhan S."/>
            <person name="Wang C."/>
        </authorList>
    </citation>
    <scope>NUCLEOTIDE SEQUENCE [LARGE SCALE GENOMIC DNA]</scope>
    <source>
        <strain evidence="4 5">RCEF 1005</strain>
    </source>
</reference>
<dbReference type="InterPro" id="IPR027417">
    <property type="entry name" value="P-loop_NTPase"/>
</dbReference>
<evidence type="ECO:0000256" key="2">
    <source>
        <dbReference type="SAM" id="MobiDB-lite"/>
    </source>
</evidence>
<evidence type="ECO:0000256" key="1">
    <source>
        <dbReference type="ARBA" id="ARBA00022737"/>
    </source>
</evidence>
<comment type="caution">
    <text evidence="4">The sequence shown here is derived from an EMBL/GenBank/DDBJ whole genome shotgun (WGS) entry which is preliminary data.</text>
</comment>
<keyword evidence="5" id="KW-1185">Reference proteome</keyword>
<name>A0A162KJI3_CORDF</name>
<proteinExistence type="predicted"/>
<evidence type="ECO:0000259" key="3">
    <source>
        <dbReference type="Pfam" id="PF24883"/>
    </source>
</evidence>
<dbReference type="PANTHER" id="PTHR10039">
    <property type="entry name" value="AMELOGENIN"/>
    <property type="match status" value="1"/>
</dbReference>
<protein>
    <submittedName>
        <fullName evidence="4">Ankyrin repeat-containing domain protein</fullName>
    </submittedName>
</protein>
<feature type="compositionally biased region" description="Basic residues" evidence="2">
    <location>
        <begin position="1"/>
        <end position="12"/>
    </location>
</feature>
<dbReference type="Proteomes" id="UP000076881">
    <property type="component" value="Unassembled WGS sequence"/>
</dbReference>
<feature type="domain" description="Nephrocystin 3-like N-terminal" evidence="3">
    <location>
        <begin position="323"/>
        <end position="486"/>
    </location>
</feature>
<gene>
    <name evidence="4" type="ORF">LEL_07816</name>
</gene>
<accession>A0A162KJI3</accession>
<keyword evidence="1" id="KW-0677">Repeat</keyword>
<feature type="region of interest" description="Disordered" evidence="2">
    <location>
        <begin position="1"/>
        <end position="94"/>
    </location>
</feature>
<dbReference type="AlphaFoldDB" id="A0A162KJI3"/>
<organism evidence="4 5">
    <name type="scientific">Akanthomyces lecanii RCEF 1005</name>
    <dbReference type="NCBI Taxonomy" id="1081108"/>
    <lineage>
        <taxon>Eukaryota</taxon>
        <taxon>Fungi</taxon>
        <taxon>Dikarya</taxon>
        <taxon>Ascomycota</taxon>
        <taxon>Pezizomycotina</taxon>
        <taxon>Sordariomycetes</taxon>
        <taxon>Hypocreomycetidae</taxon>
        <taxon>Hypocreales</taxon>
        <taxon>Cordycipitaceae</taxon>
        <taxon>Akanthomyces</taxon>
        <taxon>Cordyceps confragosa</taxon>
    </lineage>
</organism>
<dbReference type="OrthoDB" id="5152284at2759"/>
<dbReference type="PANTHER" id="PTHR10039:SF10">
    <property type="entry name" value="NACHT DOMAIN-CONTAINING PROTEIN"/>
    <property type="match status" value="1"/>
</dbReference>
<evidence type="ECO:0000313" key="4">
    <source>
        <dbReference type="EMBL" id="OAA75828.1"/>
    </source>
</evidence>
<dbReference type="Pfam" id="PF24883">
    <property type="entry name" value="NPHP3_N"/>
    <property type="match status" value="1"/>
</dbReference>
<dbReference type="EMBL" id="AZHF01000005">
    <property type="protein sequence ID" value="OAA75828.1"/>
    <property type="molecule type" value="Genomic_DNA"/>
</dbReference>